<dbReference type="Proteomes" id="UP000626109">
    <property type="component" value="Unassembled WGS sequence"/>
</dbReference>
<sequence length="357" mass="40637">MAKMRPYQLQFLESGCNGKMWLEDDWQRYSGMAMNMVEEMNDLVKPILFETSTWPYREAIARLERTANATEEAIRSFPAILGTEGVITLEFVIVHCREPLDWVEADLLPITPAGTALTFYEKCGEQPQLPGSVRSHFGPIQIKPCRDPVGGARGDECLGYLAHLVPNYGNLATFTVFLQADPHEHLHFAYLHIALKMIARGTYAVPYLALNGARHVRSYTPCLNAVHEAIFGKPMADAVGPYCCAQFIVQNARVRERPLAFYENMLRLVDGSMDYDLCAGGKVTRSTHCYGMEFTWHLVFGEDYEEPLRQDDQRLPMPLRLKWGTEFVRTDWNDVVLNPSTPKKIVEEVDYSQMTTR</sequence>
<dbReference type="PANTHER" id="PTHR37490">
    <property type="entry name" value="EXPRESSED PROTEIN"/>
    <property type="match status" value="1"/>
</dbReference>
<accession>A0A813L697</accession>
<dbReference type="InterPro" id="IPR021838">
    <property type="entry name" value="DUF3431"/>
</dbReference>
<reference evidence="1" key="1">
    <citation type="submission" date="2021-02" db="EMBL/GenBank/DDBJ databases">
        <authorList>
            <person name="Dougan E. K."/>
            <person name="Rhodes N."/>
            <person name="Thang M."/>
            <person name="Chan C."/>
        </authorList>
    </citation>
    <scope>NUCLEOTIDE SEQUENCE</scope>
</reference>
<proteinExistence type="predicted"/>
<evidence type="ECO:0000313" key="1">
    <source>
        <dbReference type="EMBL" id="CAE8721484.1"/>
    </source>
</evidence>
<dbReference type="Pfam" id="PF11913">
    <property type="entry name" value="DUF3431"/>
    <property type="match status" value="1"/>
</dbReference>
<protein>
    <submittedName>
        <fullName evidence="1">Uncharacterized protein</fullName>
    </submittedName>
</protein>
<gene>
    <name evidence="1" type="ORF">PGLA2088_LOCUS41954</name>
</gene>
<evidence type="ECO:0000313" key="2">
    <source>
        <dbReference type="Proteomes" id="UP000626109"/>
    </source>
</evidence>
<dbReference type="EMBL" id="CAJNNW010034072">
    <property type="protein sequence ID" value="CAE8721484.1"/>
    <property type="molecule type" value="Genomic_DNA"/>
</dbReference>
<organism evidence="1 2">
    <name type="scientific">Polarella glacialis</name>
    <name type="common">Dinoflagellate</name>
    <dbReference type="NCBI Taxonomy" id="89957"/>
    <lineage>
        <taxon>Eukaryota</taxon>
        <taxon>Sar</taxon>
        <taxon>Alveolata</taxon>
        <taxon>Dinophyceae</taxon>
        <taxon>Suessiales</taxon>
        <taxon>Suessiaceae</taxon>
        <taxon>Polarella</taxon>
    </lineage>
</organism>
<comment type="caution">
    <text evidence="1">The sequence shown here is derived from an EMBL/GenBank/DDBJ whole genome shotgun (WGS) entry which is preliminary data.</text>
</comment>
<dbReference type="PANTHER" id="PTHR37490:SF2">
    <property type="match status" value="1"/>
</dbReference>
<dbReference type="AlphaFoldDB" id="A0A813L697"/>
<name>A0A813L697_POLGL</name>